<feature type="domain" description="Histidine kinase" evidence="8">
    <location>
        <begin position="280"/>
        <end position="491"/>
    </location>
</feature>
<keyword evidence="7" id="KW-0812">Transmembrane</keyword>
<dbReference type="GO" id="GO:0007234">
    <property type="term" value="P:osmosensory signaling via phosphorelay pathway"/>
    <property type="evidence" value="ECO:0007669"/>
    <property type="project" value="TreeGrafter"/>
</dbReference>
<dbReference type="SMART" id="SM00388">
    <property type="entry name" value="HisKA"/>
    <property type="match status" value="1"/>
</dbReference>
<protein>
    <recommendedName>
        <fullName evidence="3">histidine kinase</fullName>
        <ecNumber evidence="3">2.7.13.3</ecNumber>
    </recommendedName>
</protein>
<dbReference type="Pfam" id="PF00512">
    <property type="entry name" value="HisKA"/>
    <property type="match status" value="1"/>
</dbReference>
<sequence length="504" mass="56903">MKLVTKIYLAFGFIMLVLTFVTASFMLQSSIVKEDVTHAIDSAEILRLSEVIEKAIIDAETGVRGFQISDNEAFLEPFYKGQRDYEATYPQLMALVRTQTQVERLTAIDTTFDHWLNSFAYQAIELQRQALLSREGDAAYEAFRVNVVRAGIGRKIMDNVREQIATFEKQETYLKEARMKEMNSSLRLTENLSIALTVVCLIVGFFIIQVLVKAIRQRLLTMANMASEISEGDFSVRIQDERNDEISIVSSSLNVMAQHLETSFNNLKKTNSELDQFAYVVSHDLKAPLRAINSLAEWIEEDLGTDLEPDVLRNLELMRGRVLRMENLINGILDYSRIGRQELPKQHFSTFQLVSELVDSLAPASHVQVNISDSLPALTAEHILLQQVFANLISNAIKYNDKPHPEVTIGGRALADRYEFWVEDNGPGIAREYHQKIFGIFQTMEARDTKESTGVGLAIVKKILDEKGGSVRVESGEGTGSRFVFTWPKETQQLKTKAPQALPV</sequence>
<evidence type="ECO:0000259" key="9">
    <source>
        <dbReference type="PROSITE" id="PS50885"/>
    </source>
</evidence>
<dbReference type="Gene3D" id="3.30.565.10">
    <property type="entry name" value="Histidine kinase-like ATPase, C-terminal domain"/>
    <property type="match status" value="1"/>
</dbReference>
<evidence type="ECO:0000259" key="8">
    <source>
        <dbReference type="PROSITE" id="PS50109"/>
    </source>
</evidence>
<comment type="catalytic activity">
    <reaction evidence="1">
        <text>ATP + protein L-histidine = ADP + protein N-phospho-L-histidine.</text>
        <dbReference type="EC" id="2.7.13.3"/>
    </reaction>
</comment>
<dbReference type="OrthoDB" id="9766459at2"/>
<dbReference type="EC" id="2.7.13.3" evidence="3"/>
<dbReference type="InterPro" id="IPR007891">
    <property type="entry name" value="CHASE3"/>
</dbReference>
<dbReference type="SUPFAM" id="SSF47384">
    <property type="entry name" value="Homodimeric domain of signal transducing histidine kinase"/>
    <property type="match status" value="1"/>
</dbReference>
<dbReference type="AlphaFoldDB" id="A0A1X9YR81"/>
<evidence type="ECO:0000256" key="6">
    <source>
        <dbReference type="ARBA" id="ARBA00022777"/>
    </source>
</evidence>
<dbReference type="SUPFAM" id="SSF55874">
    <property type="entry name" value="ATPase domain of HSP90 chaperone/DNA topoisomerase II/histidine kinase"/>
    <property type="match status" value="1"/>
</dbReference>
<dbReference type="SMART" id="SM00387">
    <property type="entry name" value="HATPase_c"/>
    <property type="match status" value="1"/>
</dbReference>
<gene>
    <name evidence="10" type="ORF">CA264_07910</name>
</gene>
<dbReference type="Pfam" id="PF05227">
    <property type="entry name" value="CHASE3"/>
    <property type="match status" value="1"/>
</dbReference>
<dbReference type="GO" id="GO:0016020">
    <property type="term" value="C:membrane"/>
    <property type="evidence" value="ECO:0007669"/>
    <property type="project" value="UniProtKB-SubCell"/>
</dbReference>
<feature type="transmembrane region" description="Helical" evidence="7">
    <location>
        <begin position="7"/>
        <end position="27"/>
    </location>
</feature>
<dbReference type="InterPro" id="IPR036890">
    <property type="entry name" value="HATPase_C_sf"/>
</dbReference>
<keyword evidence="4" id="KW-0597">Phosphoprotein</keyword>
<feature type="transmembrane region" description="Helical" evidence="7">
    <location>
        <begin position="192"/>
        <end position="212"/>
    </location>
</feature>
<dbReference type="Proteomes" id="UP000266292">
    <property type="component" value="Chromosome"/>
</dbReference>
<dbReference type="InterPro" id="IPR003660">
    <property type="entry name" value="HAMP_dom"/>
</dbReference>
<dbReference type="InterPro" id="IPR050351">
    <property type="entry name" value="BphY/WalK/GraS-like"/>
</dbReference>
<organism evidence="10 11">
    <name type="scientific">Pontibacter actiniarum</name>
    <dbReference type="NCBI Taxonomy" id="323450"/>
    <lineage>
        <taxon>Bacteria</taxon>
        <taxon>Pseudomonadati</taxon>
        <taxon>Bacteroidota</taxon>
        <taxon>Cytophagia</taxon>
        <taxon>Cytophagales</taxon>
        <taxon>Hymenobacteraceae</taxon>
        <taxon>Pontibacter</taxon>
    </lineage>
</organism>
<dbReference type="STRING" id="709015.GCA_000472485_01588"/>
<evidence type="ECO:0000313" key="11">
    <source>
        <dbReference type="Proteomes" id="UP000266292"/>
    </source>
</evidence>
<evidence type="ECO:0000256" key="2">
    <source>
        <dbReference type="ARBA" id="ARBA00004370"/>
    </source>
</evidence>
<dbReference type="RefSeq" id="WP_025606132.1">
    <property type="nucleotide sequence ID" value="NZ_CP021235.1"/>
</dbReference>
<evidence type="ECO:0000256" key="7">
    <source>
        <dbReference type="SAM" id="Phobius"/>
    </source>
</evidence>
<keyword evidence="5" id="KW-0808">Transferase</keyword>
<dbReference type="InterPro" id="IPR005467">
    <property type="entry name" value="His_kinase_dom"/>
</dbReference>
<dbReference type="EMBL" id="CP021235">
    <property type="protein sequence ID" value="ARS35369.1"/>
    <property type="molecule type" value="Genomic_DNA"/>
</dbReference>
<dbReference type="Pfam" id="PF00672">
    <property type="entry name" value="HAMP"/>
    <property type="match status" value="1"/>
</dbReference>
<dbReference type="Gene3D" id="6.10.340.10">
    <property type="match status" value="1"/>
</dbReference>
<dbReference type="SUPFAM" id="SSF158472">
    <property type="entry name" value="HAMP domain-like"/>
    <property type="match status" value="1"/>
</dbReference>
<dbReference type="GO" id="GO:0000155">
    <property type="term" value="F:phosphorelay sensor kinase activity"/>
    <property type="evidence" value="ECO:0007669"/>
    <property type="project" value="InterPro"/>
</dbReference>
<keyword evidence="11" id="KW-1185">Reference proteome</keyword>
<dbReference type="PANTHER" id="PTHR42878">
    <property type="entry name" value="TWO-COMPONENT HISTIDINE KINASE"/>
    <property type="match status" value="1"/>
</dbReference>
<dbReference type="PROSITE" id="PS50885">
    <property type="entry name" value="HAMP"/>
    <property type="match status" value="1"/>
</dbReference>
<dbReference type="Gene3D" id="1.10.287.130">
    <property type="match status" value="1"/>
</dbReference>
<keyword evidence="6 10" id="KW-0418">Kinase</keyword>
<reference evidence="11" key="1">
    <citation type="submission" date="2017-05" db="EMBL/GenBank/DDBJ databases">
        <authorList>
            <person name="Ray J."/>
            <person name="Price M."/>
            <person name="Deutschbauer A."/>
        </authorList>
    </citation>
    <scope>NUCLEOTIDE SEQUENCE [LARGE SCALE GENOMIC DNA]</scope>
    <source>
        <strain evidence="11">DSM 19842</strain>
    </source>
</reference>
<evidence type="ECO:0000256" key="1">
    <source>
        <dbReference type="ARBA" id="ARBA00000085"/>
    </source>
</evidence>
<dbReference type="InterPro" id="IPR004358">
    <property type="entry name" value="Sig_transdc_His_kin-like_C"/>
</dbReference>
<keyword evidence="7" id="KW-1133">Transmembrane helix</keyword>
<dbReference type="CDD" id="cd00082">
    <property type="entry name" value="HisKA"/>
    <property type="match status" value="1"/>
</dbReference>
<comment type="subcellular location">
    <subcellularLocation>
        <location evidence="2">Membrane</location>
    </subcellularLocation>
</comment>
<dbReference type="GO" id="GO:0000156">
    <property type="term" value="F:phosphorelay response regulator activity"/>
    <property type="evidence" value="ECO:0007669"/>
    <property type="project" value="TreeGrafter"/>
</dbReference>
<name>A0A1X9YR81_9BACT</name>
<evidence type="ECO:0000256" key="5">
    <source>
        <dbReference type="ARBA" id="ARBA00022679"/>
    </source>
</evidence>
<dbReference type="InterPro" id="IPR003594">
    <property type="entry name" value="HATPase_dom"/>
</dbReference>
<dbReference type="SMART" id="SM00304">
    <property type="entry name" value="HAMP"/>
    <property type="match status" value="1"/>
</dbReference>
<dbReference type="PANTHER" id="PTHR42878:SF15">
    <property type="entry name" value="BACTERIOPHYTOCHROME"/>
    <property type="match status" value="1"/>
</dbReference>
<dbReference type="PROSITE" id="PS50109">
    <property type="entry name" value="HIS_KIN"/>
    <property type="match status" value="1"/>
</dbReference>
<keyword evidence="7" id="KW-0472">Membrane</keyword>
<dbReference type="PRINTS" id="PR00344">
    <property type="entry name" value="BCTRLSENSOR"/>
</dbReference>
<evidence type="ECO:0000256" key="4">
    <source>
        <dbReference type="ARBA" id="ARBA00022553"/>
    </source>
</evidence>
<dbReference type="InterPro" id="IPR003661">
    <property type="entry name" value="HisK_dim/P_dom"/>
</dbReference>
<dbReference type="GO" id="GO:0030295">
    <property type="term" value="F:protein kinase activator activity"/>
    <property type="evidence" value="ECO:0007669"/>
    <property type="project" value="TreeGrafter"/>
</dbReference>
<dbReference type="Pfam" id="PF02518">
    <property type="entry name" value="HATPase_c"/>
    <property type="match status" value="1"/>
</dbReference>
<dbReference type="CDD" id="cd06225">
    <property type="entry name" value="HAMP"/>
    <property type="match status" value="1"/>
</dbReference>
<feature type="domain" description="HAMP" evidence="9">
    <location>
        <begin position="213"/>
        <end position="265"/>
    </location>
</feature>
<dbReference type="CDD" id="cd19410">
    <property type="entry name" value="HK9-like_sensor"/>
    <property type="match status" value="1"/>
</dbReference>
<evidence type="ECO:0000313" key="10">
    <source>
        <dbReference type="EMBL" id="ARS35369.1"/>
    </source>
</evidence>
<proteinExistence type="predicted"/>
<dbReference type="KEGG" id="pact:CA264_07910"/>
<dbReference type="InterPro" id="IPR036097">
    <property type="entry name" value="HisK_dim/P_sf"/>
</dbReference>
<accession>A0A1X9YR81</accession>
<evidence type="ECO:0000256" key="3">
    <source>
        <dbReference type="ARBA" id="ARBA00012438"/>
    </source>
</evidence>